<evidence type="ECO:0000313" key="2">
    <source>
        <dbReference type="EMBL" id="SFR69971.1"/>
    </source>
</evidence>
<feature type="compositionally biased region" description="Basic and acidic residues" evidence="1">
    <location>
        <begin position="103"/>
        <end position="114"/>
    </location>
</feature>
<sequence>MERDPFAPDAPDIRDVLGALDDPDCRTIIERIDGAMTANDVAERCDIPLSTTYRKLELLTEASLLEEQVQLRADGRHTKRYVLAFEGVRLSLGDDCSLEATVERREQTPAERLSELWSEVGEET</sequence>
<accession>A0A1I6ITJ6</accession>
<dbReference type="Proteomes" id="UP000198531">
    <property type="component" value="Unassembled WGS sequence"/>
</dbReference>
<name>A0A1I6ITJ6_9EURY</name>
<dbReference type="InterPro" id="IPR036388">
    <property type="entry name" value="WH-like_DNA-bd_sf"/>
</dbReference>
<dbReference type="InterPro" id="IPR036390">
    <property type="entry name" value="WH_DNA-bd_sf"/>
</dbReference>
<evidence type="ECO:0000313" key="3">
    <source>
        <dbReference type="Proteomes" id="UP000198531"/>
    </source>
</evidence>
<dbReference type="Pfam" id="PF12840">
    <property type="entry name" value="HTH_20"/>
    <property type="match status" value="1"/>
</dbReference>
<reference evidence="3" key="1">
    <citation type="submission" date="2016-10" db="EMBL/GenBank/DDBJ databases">
        <authorList>
            <person name="Varghese N."/>
            <person name="Submissions S."/>
        </authorList>
    </citation>
    <scope>NUCLEOTIDE SEQUENCE [LARGE SCALE GENOMIC DNA]</scope>
    <source>
        <strain evidence="3">CGMCC 1.7736</strain>
    </source>
</reference>
<proteinExistence type="predicted"/>
<dbReference type="Gene3D" id="1.10.10.10">
    <property type="entry name" value="Winged helix-like DNA-binding domain superfamily/Winged helix DNA-binding domain"/>
    <property type="match status" value="1"/>
</dbReference>
<gene>
    <name evidence="2" type="ORF">SAMN04487947_3708</name>
</gene>
<dbReference type="OrthoDB" id="10985at2157"/>
<dbReference type="RefSeq" id="WP_089810403.1">
    <property type="nucleotide sequence ID" value="NZ_FOYT01000004.1"/>
</dbReference>
<organism evidence="2 3">
    <name type="scientific">Halogeometricum rufum</name>
    <dbReference type="NCBI Taxonomy" id="553469"/>
    <lineage>
        <taxon>Archaea</taxon>
        <taxon>Methanobacteriati</taxon>
        <taxon>Methanobacteriota</taxon>
        <taxon>Stenosarchaea group</taxon>
        <taxon>Halobacteria</taxon>
        <taxon>Halobacteriales</taxon>
        <taxon>Haloferacaceae</taxon>
        <taxon>Halogeometricum</taxon>
    </lineage>
</organism>
<dbReference type="STRING" id="553469.SAMN04487947_3708"/>
<evidence type="ECO:0000256" key="1">
    <source>
        <dbReference type="SAM" id="MobiDB-lite"/>
    </source>
</evidence>
<dbReference type="EMBL" id="FOYT01000004">
    <property type="protein sequence ID" value="SFR69971.1"/>
    <property type="molecule type" value="Genomic_DNA"/>
</dbReference>
<feature type="region of interest" description="Disordered" evidence="1">
    <location>
        <begin position="103"/>
        <end position="124"/>
    </location>
</feature>
<keyword evidence="3" id="KW-1185">Reference proteome</keyword>
<dbReference type="SUPFAM" id="SSF46785">
    <property type="entry name" value="Winged helix' DNA-binding domain"/>
    <property type="match status" value="1"/>
</dbReference>
<dbReference type="AlphaFoldDB" id="A0A1I6ITJ6"/>
<protein>
    <submittedName>
        <fullName evidence="2">Helix-turn-helix domain-containing protein</fullName>
    </submittedName>
</protein>